<evidence type="ECO:0000256" key="1">
    <source>
        <dbReference type="SAM" id="MobiDB-lite"/>
    </source>
</evidence>
<keyword evidence="2" id="KW-0812">Transmembrane</keyword>
<reference evidence="3 4" key="1">
    <citation type="journal article" date="2013" name="Curr. Biol.">
        <title>The Genome of the Foraminiferan Reticulomyxa filosa.</title>
        <authorList>
            <person name="Glockner G."/>
            <person name="Hulsmann N."/>
            <person name="Schleicher M."/>
            <person name="Noegel A.A."/>
            <person name="Eichinger L."/>
            <person name="Gallinger C."/>
            <person name="Pawlowski J."/>
            <person name="Sierra R."/>
            <person name="Euteneuer U."/>
            <person name="Pillet L."/>
            <person name="Moustafa A."/>
            <person name="Platzer M."/>
            <person name="Groth M."/>
            <person name="Szafranski K."/>
            <person name="Schliwa M."/>
        </authorList>
    </citation>
    <scope>NUCLEOTIDE SEQUENCE [LARGE SCALE GENOMIC DNA]</scope>
</reference>
<gene>
    <name evidence="3" type="ORF">RFI_01364</name>
</gene>
<feature type="transmembrane region" description="Helical" evidence="2">
    <location>
        <begin position="474"/>
        <end position="499"/>
    </location>
</feature>
<keyword evidence="2" id="KW-1133">Transmembrane helix</keyword>
<proteinExistence type="predicted"/>
<accession>X6PCA6</accession>
<dbReference type="AlphaFoldDB" id="X6PCA6"/>
<feature type="region of interest" description="Disordered" evidence="1">
    <location>
        <begin position="128"/>
        <end position="188"/>
    </location>
</feature>
<protein>
    <submittedName>
        <fullName evidence="3">Uncharacterized protein</fullName>
    </submittedName>
</protein>
<comment type="caution">
    <text evidence="3">The sequence shown here is derived from an EMBL/GenBank/DDBJ whole genome shotgun (WGS) entry which is preliminary data.</text>
</comment>
<dbReference type="EMBL" id="ASPP01001393">
    <property type="protein sequence ID" value="ETO35699.1"/>
    <property type="molecule type" value="Genomic_DNA"/>
</dbReference>
<organism evidence="3 4">
    <name type="scientific">Reticulomyxa filosa</name>
    <dbReference type="NCBI Taxonomy" id="46433"/>
    <lineage>
        <taxon>Eukaryota</taxon>
        <taxon>Sar</taxon>
        <taxon>Rhizaria</taxon>
        <taxon>Retaria</taxon>
        <taxon>Foraminifera</taxon>
        <taxon>Monothalamids</taxon>
        <taxon>Reticulomyxidae</taxon>
        <taxon>Reticulomyxa</taxon>
    </lineage>
</organism>
<feature type="compositionally biased region" description="Low complexity" evidence="1">
    <location>
        <begin position="130"/>
        <end position="159"/>
    </location>
</feature>
<keyword evidence="4" id="KW-1185">Reference proteome</keyword>
<evidence type="ECO:0000313" key="3">
    <source>
        <dbReference type="EMBL" id="ETO35699.1"/>
    </source>
</evidence>
<keyword evidence="2" id="KW-0472">Membrane</keyword>
<sequence>MGCLIFWGVVLIKTKKATPFKNEVVSKEAQRTGYRGAPKPFKATVVVRIFVFCHFTLTLLFTNDTTKKKIIHEPFMSGGGNLKTVSTAGKSSSAATMTGQHVETSKLKTIAGKDDKAILKLIETDEETQKQSQSKSQLHSQSQTQVQSSQSQFLSQSQSEEAKVENAEESASAPLPEPEVWDGPLNSFNTYTSTKSPRECVKAIEESLQYLETKGLVDWELQGYNAMGRMYHKYDMSEYMVNVYIIVNDNDNDNNNEHNQSVIEIRRSSGDTFVHDEFFRQVSKYLQDKHILQRSNEDSGMANFDLSLALDPLSLDFLQDLPLLSDDFTDGTTTTAILSLSTVNELASSSQESTTDVTTSSTEHLAHELLDVVTNRWSYREVFRHSTGLLCQALTDNVQLLSYVASQDDIVRRLVKPLTEDLYDTLILRNVLEVVKQLLQYENPQVAVYEDCDTDITKIKNIWKLGPQHQAIEVNVLLSSFLFVSLSLLLLVINLSLLFDHTYVQYKQGEVYKISTSRKNEKRKTIKNKIKPYKRGVGFAIWEIKSTQILLCTE</sequence>
<dbReference type="Proteomes" id="UP000023152">
    <property type="component" value="Unassembled WGS sequence"/>
</dbReference>
<name>X6PCA6_RETFI</name>
<evidence type="ECO:0000313" key="4">
    <source>
        <dbReference type="Proteomes" id="UP000023152"/>
    </source>
</evidence>
<evidence type="ECO:0000256" key="2">
    <source>
        <dbReference type="SAM" id="Phobius"/>
    </source>
</evidence>